<dbReference type="OrthoDB" id="2015940at2"/>
<proteinExistence type="predicted"/>
<keyword evidence="3" id="KW-1185">Reference proteome</keyword>
<feature type="domain" description="DUF7863" evidence="1">
    <location>
        <begin position="227"/>
        <end position="380"/>
    </location>
</feature>
<dbReference type="AlphaFoldDB" id="A0A0S7BRH2"/>
<protein>
    <recommendedName>
        <fullName evidence="1">DUF7863 domain-containing protein</fullName>
    </recommendedName>
</protein>
<evidence type="ECO:0000313" key="2">
    <source>
        <dbReference type="EMBL" id="GAP40935.1"/>
    </source>
</evidence>
<evidence type="ECO:0000259" key="1">
    <source>
        <dbReference type="Pfam" id="PF25263"/>
    </source>
</evidence>
<dbReference type="EMBL" id="DF968181">
    <property type="protein sequence ID" value="GAP40935.1"/>
    <property type="molecule type" value="Genomic_DNA"/>
</dbReference>
<reference evidence="2" key="1">
    <citation type="journal article" date="2015" name="Genome Announc.">
        <title>Draft Genome Sequence of Anaerolineae Strain TC1, a Novel Isolate from a Methanogenic Wastewater Treatment System.</title>
        <authorList>
            <person name="Matsuura N."/>
            <person name="Tourlousse D.M."/>
            <person name="Sun L."/>
            <person name="Toyonaga M."/>
            <person name="Kuroda K."/>
            <person name="Ohashi A."/>
            <person name="Cruz R."/>
            <person name="Yamaguchi T."/>
            <person name="Sekiguchi Y."/>
        </authorList>
    </citation>
    <scope>NUCLEOTIDE SEQUENCE [LARGE SCALE GENOMIC DNA]</scope>
    <source>
        <strain evidence="2">TC1</strain>
    </source>
</reference>
<accession>A0A0S7BRH2</accession>
<evidence type="ECO:0000313" key="3">
    <source>
        <dbReference type="Proteomes" id="UP000053370"/>
    </source>
</evidence>
<dbReference type="InterPro" id="IPR057185">
    <property type="entry name" value="DUF7863"/>
</dbReference>
<organism evidence="2">
    <name type="scientific">Flexilinea flocculi</name>
    <dbReference type="NCBI Taxonomy" id="1678840"/>
    <lineage>
        <taxon>Bacteria</taxon>
        <taxon>Bacillati</taxon>
        <taxon>Chloroflexota</taxon>
        <taxon>Anaerolineae</taxon>
        <taxon>Anaerolineales</taxon>
        <taxon>Anaerolineaceae</taxon>
        <taxon>Flexilinea</taxon>
    </lineage>
</organism>
<dbReference type="Proteomes" id="UP000053370">
    <property type="component" value="Unassembled WGS sequence"/>
</dbReference>
<dbReference type="STRING" id="1678840.ATC1_13917"/>
<dbReference type="Pfam" id="PF08665">
    <property type="entry name" value="PglZ"/>
    <property type="match status" value="1"/>
</dbReference>
<dbReference type="RefSeq" id="WP_062281140.1">
    <property type="nucleotide sequence ID" value="NZ_DF968181.1"/>
</dbReference>
<dbReference type="Pfam" id="PF25263">
    <property type="entry name" value="DUF7863"/>
    <property type="match status" value="1"/>
</dbReference>
<sequence>MQFTDLEQLKVYLQQDAQVPDRFPVRYINVDSMEMWVKVKAHLSTIAHNSLRLSDFCENEDTAPNLTRLKSSIRTAKSSTLVVPLSEYLRINNSIAKKILNDILKANFENSHLGKLRIYIPLYRMKDILKSTDLDPREKKCIAYLDMNYDSDYSLTIVQDDLNVHLQGNQTRGYREYLRYWEQNPDKPVIFHTKNAFQYQDIVFADEVTVITNAYDLLRHHLHLPADVVQQFGTEAQWKELAQSYCETRNLEGAIGVLLPANQYSESLFQDWFKYSSFKQWLLWLWTKQKHLGGYLGHIADKSESVDEFTYLVHGGVLDLLASKNFEHLASQRRKLIADMKLQPPKAFLEAVADLEPVSQIMCLTDLSQKEKRMILQAFSKCRSSNSARNALKFTFPEAFYYLAGSNLQNKKIESYFSIYREQKISNEISDIFLQEVNDLAKENGSLLWELDARNAIVDNLYHNNEVILFVDALGIEYLSLLQYMFITNAYDVESRIGRCNLPSTTEFNTDFLSNRKHEKYYKLDEQKHSSTNYPDNVIAEFELLKEIKAKVDELLQTASAVILTADHGTSRMAVLYRSQSSVHPCKESAQLEKYGRYCIDTSNDYSEIEGCFHYNNYWIFGNYSRFAEKGAPRCETHGGASLEEAIVPILRISKKEFVSIKRTAEKITVLTPDINAGMTNTVTVAFKLSGNYSTVTAIIADQTRPCEVSNGEYRFTVAVKSSGQLLVKLRSNGIIIGEFSIKVIKGISSKSDFDI</sequence>
<name>A0A0S7BRH2_9CHLR</name>
<gene>
    <name evidence="2" type="ORF">ATC1_13917</name>
</gene>
<dbReference type="NCBIfam" id="NF033445">
    <property type="entry name" value="BREX_PglZ_4"/>
    <property type="match status" value="1"/>
</dbReference>